<comment type="caution">
    <text evidence="2">The sequence shown here is derived from an EMBL/GenBank/DDBJ whole genome shotgun (WGS) entry which is preliminary data.</text>
</comment>
<dbReference type="EMBL" id="VTPC01006086">
    <property type="protein sequence ID" value="KAF2895254.1"/>
    <property type="molecule type" value="Genomic_DNA"/>
</dbReference>
<dbReference type="OrthoDB" id="2095648at2759"/>
<dbReference type="PROSITE" id="PS50181">
    <property type="entry name" value="FBOX"/>
    <property type="match status" value="1"/>
</dbReference>
<reference evidence="2" key="1">
    <citation type="submission" date="2019-08" db="EMBL/GenBank/DDBJ databases">
        <title>The genome of the North American firefly Photinus pyralis.</title>
        <authorList>
            <consortium name="Photinus pyralis genome working group"/>
            <person name="Fallon T.R."/>
            <person name="Sander Lower S.E."/>
            <person name="Weng J.-K."/>
        </authorList>
    </citation>
    <scope>NUCLEOTIDE SEQUENCE</scope>
    <source>
        <strain evidence="2">TRF0915ILg1</strain>
        <tissue evidence="2">Whole body</tissue>
    </source>
</reference>
<gene>
    <name evidence="2" type="ORF">ILUMI_10920</name>
</gene>
<feature type="domain" description="F-box" evidence="1">
    <location>
        <begin position="1"/>
        <end position="48"/>
    </location>
</feature>
<dbReference type="InterPro" id="IPR036047">
    <property type="entry name" value="F-box-like_dom_sf"/>
</dbReference>
<organism evidence="2 3">
    <name type="scientific">Ignelater luminosus</name>
    <name type="common">Cucubano</name>
    <name type="synonym">Pyrophorus luminosus</name>
    <dbReference type="NCBI Taxonomy" id="2038154"/>
    <lineage>
        <taxon>Eukaryota</taxon>
        <taxon>Metazoa</taxon>
        <taxon>Ecdysozoa</taxon>
        <taxon>Arthropoda</taxon>
        <taxon>Hexapoda</taxon>
        <taxon>Insecta</taxon>
        <taxon>Pterygota</taxon>
        <taxon>Neoptera</taxon>
        <taxon>Endopterygota</taxon>
        <taxon>Coleoptera</taxon>
        <taxon>Polyphaga</taxon>
        <taxon>Elateriformia</taxon>
        <taxon>Elateroidea</taxon>
        <taxon>Elateridae</taxon>
        <taxon>Agrypninae</taxon>
        <taxon>Pyrophorini</taxon>
        <taxon>Ignelater</taxon>
    </lineage>
</organism>
<accession>A0A8K0CX83</accession>
<evidence type="ECO:0000259" key="1">
    <source>
        <dbReference type="PROSITE" id="PS50181"/>
    </source>
</evidence>
<protein>
    <recommendedName>
        <fullName evidence="1">F-box domain-containing protein</fullName>
    </recommendedName>
</protein>
<dbReference type="SUPFAM" id="SSF81383">
    <property type="entry name" value="F-box domain"/>
    <property type="match status" value="1"/>
</dbReference>
<evidence type="ECO:0000313" key="3">
    <source>
        <dbReference type="Proteomes" id="UP000801492"/>
    </source>
</evidence>
<dbReference type="Proteomes" id="UP000801492">
    <property type="component" value="Unassembled WGS sequence"/>
</dbReference>
<name>A0A8K0CX83_IGNLU</name>
<evidence type="ECO:0000313" key="2">
    <source>
        <dbReference type="EMBL" id="KAF2895254.1"/>
    </source>
</evidence>
<dbReference type="InterPro" id="IPR001810">
    <property type="entry name" value="F-box_dom"/>
</dbReference>
<sequence length="420" mass="49419">MTTLPVEIIERILYYCDGKTLLNAKYVDETWKNIVEFLTQKTQIWKWCCFEEIPQNELVNYSEKYENYNDEDKWLNIYNTWYSWQNIKENVQFATFLCPAEIPRITYVAVSGNYIAVGSEDGRVKIYEKSWGLLHTARYQAVRITEITFMSDDEKGDSDSDHVYILLAYKTGTLVLTEFDGKLNELDVIQDVKLHSVYKKYLCYERRGGRITISKLCRHHPERNQIFCEITFLRIYSPNEVSCLHMWGGVATFLINNEVKVLKYDQNIAPVSSVENKVKIKFCLKNHPRLERSCHIYRDDIIICASTSSDMEQFLELFILGEKDQYSKKLFNSWEVLQANITCMFLYGSVFILGDDIGNIYFYHVPSWKTFNIRDYQKKIIIGRHPIIGIDVKENREHRTFFVTSSFNIHEVIALTPLII</sequence>
<dbReference type="SUPFAM" id="SSF50978">
    <property type="entry name" value="WD40 repeat-like"/>
    <property type="match status" value="1"/>
</dbReference>
<keyword evidence="3" id="KW-1185">Reference proteome</keyword>
<dbReference type="InterPro" id="IPR036322">
    <property type="entry name" value="WD40_repeat_dom_sf"/>
</dbReference>
<dbReference type="AlphaFoldDB" id="A0A8K0CX83"/>
<dbReference type="Gene3D" id="1.20.1280.50">
    <property type="match status" value="1"/>
</dbReference>
<proteinExistence type="predicted"/>